<name>A0A8S1XKP1_PAROT</name>
<dbReference type="InterPro" id="IPR000719">
    <property type="entry name" value="Prot_kinase_dom"/>
</dbReference>
<dbReference type="CDD" id="cd14014">
    <property type="entry name" value="STKc_PknB_like"/>
    <property type="match status" value="1"/>
</dbReference>
<protein>
    <recommendedName>
        <fullName evidence="5">Protein kinase domain-containing protein</fullName>
    </recommendedName>
</protein>
<keyword evidence="4" id="KW-0067">ATP-binding</keyword>
<comment type="caution">
    <text evidence="6">The sequence shown here is derived from an EMBL/GenBank/DDBJ whole genome shotgun (WGS) entry which is preliminary data.</text>
</comment>
<accession>A0A8S1XKP1</accession>
<evidence type="ECO:0000313" key="6">
    <source>
        <dbReference type="EMBL" id="CAD8201703.1"/>
    </source>
</evidence>
<evidence type="ECO:0000259" key="5">
    <source>
        <dbReference type="PROSITE" id="PS50011"/>
    </source>
</evidence>
<gene>
    <name evidence="6" type="ORF">POCTA_138.1.T1250092</name>
</gene>
<dbReference type="GO" id="GO:0005829">
    <property type="term" value="C:cytosol"/>
    <property type="evidence" value="ECO:0007669"/>
    <property type="project" value="TreeGrafter"/>
</dbReference>
<organism evidence="6 7">
    <name type="scientific">Paramecium octaurelia</name>
    <dbReference type="NCBI Taxonomy" id="43137"/>
    <lineage>
        <taxon>Eukaryota</taxon>
        <taxon>Sar</taxon>
        <taxon>Alveolata</taxon>
        <taxon>Ciliophora</taxon>
        <taxon>Intramacronucleata</taxon>
        <taxon>Oligohymenophorea</taxon>
        <taxon>Peniculida</taxon>
        <taxon>Parameciidae</taxon>
        <taxon>Paramecium</taxon>
    </lineage>
</organism>
<dbReference type="AlphaFoldDB" id="A0A8S1XKP1"/>
<keyword evidence="2" id="KW-0547">Nucleotide-binding</keyword>
<sequence length="518" mass="60285">MNQQNLPFIYTSQGGRSYVCEELIGYGAQGQIYRGYKQDQSTLQVAIKFSDDTRDDELQFLYRLLKTSNQVHHIIQYYEIDKDINNSFKKYCFVMELGTRNLLEELQLVNNRDESHNIEIIQQIAQGIKELHNFKHIHRDIKPENIIKVGDKWKLCDFGFLKHQISQSATLRVGTPYYIAPEIALQDPTNPNQYNNKVDNWSFGCIIYEILTGDLFFNGISQEDVIQQIENYCFNQKQKAREKNNDNRFNKIKNSKLQKLCKCLMTVDPLLRYDIYQTIEELLNLQDKPITPNDDSSEKVKTINNNNHNNKFQPLKQSIINTQPQTQIFQQSIPGQSNILMGTLQKPSTVQQHIPFQSNQPFPIKDPKFQPQGPLQFQQNIQQAQSQISQSNSKIQFSTLQPQQFQLTQQPLKNQFQPQFPVTIPLQINPIINQSNTETTQIFLVNNNQNQNSVQAQMICHLKKLVQPNQVEQILNFFLNQQIQKNCNDVIDYLQVIVSYVNNEVSSKVQNIIPLDIK</sequence>
<keyword evidence="1" id="KW-0808">Transferase</keyword>
<dbReference type="GO" id="GO:0000045">
    <property type="term" value="P:autophagosome assembly"/>
    <property type="evidence" value="ECO:0007669"/>
    <property type="project" value="TreeGrafter"/>
</dbReference>
<dbReference type="SMART" id="SM00220">
    <property type="entry name" value="S_TKc"/>
    <property type="match status" value="1"/>
</dbReference>
<evidence type="ECO:0000256" key="1">
    <source>
        <dbReference type="ARBA" id="ARBA00022679"/>
    </source>
</evidence>
<dbReference type="OMA" id="CFVMELG"/>
<dbReference type="PANTHER" id="PTHR24348:SF22">
    <property type="entry name" value="NON-SPECIFIC SERINE_THREONINE PROTEIN KINASE"/>
    <property type="match status" value="1"/>
</dbReference>
<dbReference type="InterPro" id="IPR045269">
    <property type="entry name" value="Atg1-like"/>
</dbReference>
<dbReference type="GO" id="GO:0016020">
    <property type="term" value="C:membrane"/>
    <property type="evidence" value="ECO:0007669"/>
    <property type="project" value="TreeGrafter"/>
</dbReference>
<dbReference type="GO" id="GO:0010506">
    <property type="term" value="P:regulation of autophagy"/>
    <property type="evidence" value="ECO:0007669"/>
    <property type="project" value="InterPro"/>
</dbReference>
<dbReference type="GO" id="GO:0004674">
    <property type="term" value="F:protein serine/threonine kinase activity"/>
    <property type="evidence" value="ECO:0007669"/>
    <property type="project" value="InterPro"/>
</dbReference>
<dbReference type="Pfam" id="PF00069">
    <property type="entry name" value="Pkinase"/>
    <property type="match status" value="1"/>
</dbReference>
<keyword evidence="7" id="KW-1185">Reference proteome</keyword>
<evidence type="ECO:0000313" key="7">
    <source>
        <dbReference type="Proteomes" id="UP000683925"/>
    </source>
</evidence>
<dbReference type="GO" id="GO:0005524">
    <property type="term" value="F:ATP binding"/>
    <property type="evidence" value="ECO:0007669"/>
    <property type="project" value="UniProtKB-KW"/>
</dbReference>
<proteinExistence type="predicted"/>
<dbReference type="PANTHER" id="PTHR24348">
    <property type="entry name" value="SERINE/THREONINE-PROTEIN KINASE UNC-51-RELATED"/>
    <property type="match status" value="1"/>
</dbReference>
<dbReference type="GO" id="GO:0000407">
    <property type="term" value="C:phagophore assembly site"/>
    <property type="evidence" value="ECO:0007669"/>
    <property type="project" value="TreeGrafter"/>
</dbReference>
<evidence type="ECO:0000256" key="4">
    <source>
        <dbReference type="ARBA" id="ARBA00022840"/>
    </source>
</evidence>
<keyword evidence="3" id="KW-0418">Kinase</keyword>
<dbReference type="PROSITE" id="PS50011">
    <property type="entry name" value="PROTEIN_KINASE_DOM"/>
    <property type="match status" value="1"/>
</dbReference>
<dbReference type="GO" id="GO:0005776">
    <property type="term" value="C:autophagosome"/>
    <property type="evidence" value="ECO:0007669"/>
    <property type="project" value="TreeGrafter"/>
</dbReference>
<dbReference type="Proteomes" id="UP000683925">
    <property type="component" value="Unassembled WGS sequence"/>
</dbReference>
<dbReference type="EMBL" id="CAJJDP010000125">
    <property type="protein sequence ID" value="CAD8201703.1"/>
    <property type="molecule type" value="Genomic_DNA"/>
</dbReference>
<reference evidence="6" key="1">
    <citation type="submission" date="2021-01" db="EMBL/GenBank/DDBJ databases">
        <authorList>
            <consortium name="Genoscope - CEA"/>
            <person name="William W."/>
        </authorList>
    </citation>
    <scope>NUCLEOTIDE SEQUENCE</scope>
</reference>
<evidence type="ECO:0000256" key="3">
    <source>
        <dbReference type="ARBA" id="ARBA00022777"/>
    </source>
</evidence>
<feature type="domain" description="Protein kinase" evidence="5">
    <location>
        <begin position="18"/>
        <end position="283"/>
    </location>
</feature>
<dbReference type="OrthoDB" id="312780at2759"/>
<evidence type="ECO:0000256" key="2">
    <source>
        <dbReference type="ARBA" id="ARBA00022741"/>
    </source>
</evidence>